<dbReference type="PROSITE" id="PS50928">
    <property type="entry name" value="ABC_TM1"/>
    <property type="match status" value="1"/>
</dbReference>
<dbReference type="EMBL" id="FNTX01000002">
    <property type="protein sequence ID" value="SEE71421.1"/>
    <property type="molecule type" value="Genomic_DNA"/>
</dbReference>
<keyword evidence="6 7" id="KW-0472">Membrane</keyword>
<dbReference type="AlphaFoldDB" id="A0A1H5L542"/>
<sequence length="335" mass="37073">MVHTGLGTASAAPPAVPSSAVREAPTSRRWSGGRRGRLRRSIRRHWQLYLLVIPPLAYFLIFQYVPMGNAVIAFKDYNVVQGIWGSPWAGLEYFQRFFDNPMFTTVVSNTFLLSLYALIASFPIPIILALALNEIRARFFKRTVQMVTYAPYFISTVIVVSMAILILSPRIGLVSDFTGFFGLPATDYLAQPDFFRHVYVWSEVWQTAGYSAVIYLAALAGVDPGLYEAAKVDGANRLQKIWHVDLPSITPTIVVVLILSVGSIMAVGFEKAFLLQNPLNLSQSEIIATYTYKVGIQNADFSLATAIGLFNSVINLVLLVGVNIVAKRVTGRGLW</sequence>
<feature type="transmembrane region" description="Helical" evidence="7">
    <location>
        <begin position="144"/>
        <end position="167"/>
    </location>
</feature>
<evidence type="ECO:0000313" key="11">
    <source>
        <dbReference type="Proteomes" id="UP000199220"/>
    </source>
</evidence>
<dbReference type="SUPFAM" id="SSF161098">
    <property type="entry name" value="MetI-like"/>
    <property type="match status" value="1"/>
</dbReference>
<evidence type="ECO:0000256" key="3">
    <source>
        <dbReference type="ARBA" id="ARBA00022475"/>
    </source>
</evidence>
<feature type="compositionally biased region" description="Low complexity" evidence="8">
    <location>
        <begin position="9"/>
        <end position="21"/>
    </location>
</feature>
<feature type="transmembrane region" description="Helical" evidence="7">
    <location>
        <begin position="111"/>
        <end position="132"/>
    </location>
</feature>
<evidence type="ECO:0000256" key="6">
    <source>
        <dbReference type="ARBA" id="ARBA00023136"/>
    </source>
</evidence>
<dbReference type="InterPro" id="IPR000515">
    <property type="entry name" value="MetI-like"/>
</dbReference>
<evidence type="ECO:0000259" key="9">
    <source>
        <dbReference type="PROSITE" id="PS50928"/>
    </source>
</evidence>
<keyword evidence="2 7" id="KW-0813">Transport</keyword>
<dbReference type="InterPro" id="IPR035906">
    <property type="entry name" value="MetI-like_sf"/>
</dbReference>
<keyword evidence="4 7" id="KW-0812">Transmembrane</keyword>
<feature type="transmembrane region" description="Helical" evidence="7">
    <location>
        <begin position="301"/>
        <end position="326"/>
    </location>
</feature>
<dbReference type="Gene3D" id="1.10.3720.10">
    <property type="entry name" value="MetI-like"/>
    <property type="match status" value="1"/>
</dbReference>
<dbReference type="PANTHER" id="PTHR43227:SF11">
    <property type="entry name" value="BLL4140 PROTEIN"/>
    <property type="match status" value="1"/>
</dbReference>
<feature type="transmembrane region" description="Helical" evidence="7">
    <location>
        <begin position="208"/>
        <end position="227"/>
    </location>
</feature>
<dbReference type="InterPro" id="IPR050809">
    <property type="entry name" value="UgpAE/MalFG_permease"/>
</dbReference>
<dbReference type="GO" id="GO:0055085">
    <property type="term" value="P:transmembrane transport"/>
    <property type="evidence" value="ECO:0007669"/>
    <property type="project" value="InterPro"/>
</dbReference>
<reference evidence="11" key="1">
    <citation type="submission" date="2016-10" db="EMBL/GenBank/DDBJ databases">
        <authorList>
            <person name="Varghese N."/>
            <person name="Submissions S."/>
        </authorList>
    </citation>
    <scope>NUCLEOTIDE SEQUENCE [LARGE SCALE GENOMIC DNA]</scope>
    <source>
        <strain evidence="11">DSM 21368</strain>
    </source>
</reference>
<evidence type="ECO:0000256" key="5">
    <source>
        <dbReference type="ARBA" id="ARBA00022989"/>
    </source>
</evidence>
<evidence type="ECO:0000256" key="1">
    <source>
        <dbReference type="ARBA" id="ARBA00004651"/>
    </source>
</evidence>
<keyword evidence="3" id="KW-1003">Cell membrane</keyword>
<name>A0A1H5L542_9MICO</name>
<evidence type="ECO:0000256" key="4">
    <source>
        <dbReference type="ARBA" id="ARBA00022692"/>
    </source>
</evidence>
<feature type="transmembrane region" description="Helical" evidence="7">
    <location>
        <begin position="46"/>
        <end position="65"/>
    </location>
</feature>
<dbReference type="GO" id="GO:0005886">
    <property type="term" value="C:plasma membrane"/>
    <property type="evidence" value="ECO:0007669"/>
    <property type="project" value="UniProtKB-SubCell"/>
</dbReference>
<keyword evidence="11" id="KW-1185">Reference proteome</keyword>
<dbReference type="CDD" id="cd06261">
    <property type="entry name" value="TM_PBP2"/>
    <property type="match status" value="1"/>
</dbReference>
<evidence type="ECO:0000256" key="2">
    <source>
        <dbReference type="ARBA" id="ARBA00022448"/>
    </source>
</evidence>
<organism evidence="10 11">
    <name type="scientific">Ruania alba</name>
    <dbReference type="NCBI Taxonomy" id="648782"/>
    <lineage>
        <taxon>Bacteria</taxon>
        <taxon>Bacillati</taxon>
        <taxon>Actinomycetota</taxon>
        <taxon>Actinomycetes</taxon>
        <taxon>Micrococcales</taxon>
        <taxon>Ruaniaceae</taxon>
        <taxon>Ruania</taxon>
    </lineage>
</organism>
<feature type="transmembrane region" description="Helical" evidence="7">
    <location>
        <begin position="248"/>
        <end position="269"/>
    </location>
</feature>
<protein>
    <submittedName>
        <fullName evidence="10">Carbohydrate ABC transporter membrane protein 1, CUT1 family</fullName>
    </submittedName>
</protein>
<comment type="similarity">
    <text evidence="7">Belongs to the binding-protein-dependent transport system permease family.</text>
</comment>
<dbReference type="RefSeq" id="WP_245708845.1">
    <property type="nucleotide sequence ID" value="NZ_FNTX01000002.1"/>
</dbReference>
<dbReference type="Proteomes" id="UP000199220">
    <property type="component" value="Unassembled WGS sequence"/>
</dbReference>
<dbReference type="PANTHER" id="PTHR43227">
    <property type="entry name" value="BLL4140 PROTEIN"/>
    <property type="match status" value="1"/>
</dbReference>
<feature type="domain" description="ABC transmembrane type-1" evidence="9">
    <location>
        <begin position="107"/>
        <end position="322"/>
    </location>
</feature>
<dbReference type="Pfam" id="PF00528">
    <property type="entry name" value="BPD_transp_1"/>
    <property type="match status" value="1"/>
</dbReference>
<gene>
    <name evidence="10" type="ORF">SAMN04488554_2589</name>
</gene>
<evidence type="ECO:0000256" key="7">
    <source>
        <dbReference type="RuleBase" id="RU363032"/>
    </source>
</evidence>
<dbReference type="STRING" id="648782.SAMN04488554_2589"/>
<evidence type="ECO:0000256" key="8">
    <source>
        <dbReference type="SAM" id="MobiDB-lite"/>
    </source>
</evidence>
<comment type="subcellular location">
    <subcellularLocation>
        <location evidence="1 7">Cell membrane</location>
        <topology evidence="1 7">Multi-pass membrane protein</topology>
    </subcellularLocation>
</comment>
<proteinExistence type="inferred from homology"/>
<accession>A0A1H5L542</accession>
<feature type="region of interest" description="Disordered" evidence="8">
    <location>
        <begin position="1"/>
        <end position="33"/>
    </location>
</feature>
<keyword evidence="5 7" id="KW-1133">Transmembrane helix</keyword>
<evidence type="ECO:0000313" key="10">
    <source>
        <dbReference type="EMBL" id="SEE71421.1"/>
    </source>
</evidence>